<dbReference type="SUPFAM" id="SSF48452">
    <property type="entry name" value="TPR-like"/>
    <property type="match status" value="1"/>
</dbReference>
<gene>
    <name evidence="8" type="ORF">SAMN04488101_101475</name>
</gene>
<comment type="similarity">
    <text evidence="2">Belongs to the SusD family.</text>
</comment>
<dbReference type="EMBL" id="FWYB01000001">
    <property type="protein sequence ID" value="SMC58329.1"/>
    <property type="molecule type" value="Genomic_DNA"/>
</dbReference>
<dbReference type="Pfam" id="PF14322">
    <property type="entry name" value="SusD-like_3"/>
    <property type="match status" value="1"/>
</dbReference>
<keyword evidence="3" id="KW-0732">Signal</keyword>
<dbReference type="Gene3D" id="1.25.40.390">
    <property type="match status" value="1"/>
</dbReference>
<accession>A0A1W2AC83</accession>
<dbReference type="InterPro" id="IPR033985">
    <property type="entry name" value="SusD-like_N"/>
</dbReference>
<sequence length="484" mass="54952">MKKIFYINILAILLITFSGCKKLLDIKPVNGMMPVTVKDYESLLIGGYPRSDYFFNTELMTDNAYANLNSGNAPGKTHEPWFVWASSVLPDAVKTDAYWGNLYKSIFYANTVLDNFAMRTPSSDEKELYEKVKGEALALRAYSYFYLINWYADVYTAENLQLPGVPMPLTAVDVNVNTTNNVRQPIGVVWTQIVKDINEASRLLAGKSATSRFRFSANTVDLFKARVALFMGDNQTAIESATSVMGASPLTDLNGLQDYIDSKSGPYAFTYDFGFIDTDYNKEILFFTGGRANNNLFYYSAAAFKPTEELLNLTKRYGYLTDYRQYIFESWAVQNTDVVAKGPTMYCMYATQSRDSYYIGMKASEAYVTRAEAYARTNQGALAIADLNLILQKRIKKANYVPLKMTDFANNDAILKRVLEERRVETAFDAGLRWLDLRRFGKPEIQHNYKNGVIYALKKNDPRYLLQIPPSEINNSPEMPLNPR</sequence>
<evidence type="ECO:0000256" key="4">
    <source>
        <dbReference type="ARBA" id="ARBA00023136"/>
    </source>
</evidence>
<dbReference type="Proteomes" id="UP000192678">
    <property type="component" value="Unassembled WGS sequence"/>
</dbReference>
<feature type="domain" description="SusD-like N-terminal" evidence="7">
    <location>
        <begin position="61"/>
        <end position="228"/>
    </location>
</feature>
<dbReference type="OrthoDB" id="1100079at2"/>
<dbReference type="InterPro" id="IPR011990">
    <property type="entry name" value="TPR-like_helical_dom_sf"/>
</dbReference>
<protein>
    <submittedName>
        <fullName evidence="8">SusD family protein</fullName>
    </submittedName>
</protein>
<evidence type="ECO:0000256" key="1">
    <source>
        <dbReference type="ARBA" id="ARBA00004442"/>
    </source>
</evidence>
<proteinExistence type="inferred from homology"/>
<organism evidence="8 9">
    <name type="scientific">Pedobacter nyackensis</name>
    <dbReference type="NCBI Taxonomy" id="475255"/>
    <lineage>
        <taxon>Bacteria</taxon>
        <taxon>Pseudomonadati</taxon>
        <taxon>Bacteroidota</taxon>
        <taxon>Sphingobacteriia</taxon>
        <taxon>Sphingobacteriales</taxon>
        <taxon>Sphingobacteriaceae</taxon>
        <taxon>Pedobacter</taxon>
    </lineage>
</organism>
<keyword evidence="5" id="KW-0998">Cell outer membrane</keyword>
<evidence type="ECO:0000256" key="5">
    <source>
        <dbReference type="ARBA" id="ARBA00023237"/>
    </source>
</evidence>
<feature type="domain" description="RagB/SusD" evidence="6">
    <location>
        <begin position="357"/>
        <end position="483"/>
    </location>
</feature>
<dbReference type="AlphaFoldDB" id="A0A1W2AC83"/>
<evidence type="ECO:0000256" key="2">
    <source>
        <dbReference type="ARBA" id="ARBA00006275"/>
    </source>
</evidence>
<evidence type="ECO:0000256" key="3">
    <source>
        <dbReference type="ARBA" id="ARBA00022729"/>
    </source>
</evidence>
<dbReference type="STRING" id="475255.SAMN04488101_101475"/>
<name>A0A1W2AC83_9SPHI</name>
<evidence type="ECO:0000313" key="8">
    <source>
        <dbReference type="EMBL" id="SMC58329.1"/>
    </source>
</evidence>
<evidence type="ECO:0000259" key="7">
    <source>
        <dbReference type="Pfam" id="PF14322"/>
    </source>
</evidence>
<dbReference type="RefSeq" id="WP_084287042.1">
    <property type="nucleotide sequence ID" value="NZ_FWYB01000001.1"/>
</dbReference>
<evidence type="ECO:0000313" key="9">
    <source>
        <dbReference type="Proteomes" id="UP000192678"/>
    </source>
</evidence>
<keyword evidence="9" id="KW-1185">Reference proteome</keyword>
<dbReference type="Pfam" id="PF07980">
    <property type="entry name" value="SusD_RagB"/>
    <property type="match status" value="1"/>
</dbReference>
<reference evidence="8 9" key="1">
    <citation type="submission" date="2017-04" db="EMBL/GenBank/DDBJ databases">
        <authorList>
            <person name="Afonso C.L."/>
            <person name="Miller P.J."/>
            <person name="Scott M.A."/>
            <person name="Spackman E."/>
            <person name="Goraichik I."/>
            <person name="Dimitrov K.M."/>
            <person name="Suarez D.L."/>
            <person name="Swayne D.E."/>
        </authorList>
    </citation>
    <scope>NUCLEOTIDE SEQUENCE [LARGE SCALE GENOMIC DNA]</scope>
    <source>
        <strain evidence="8 9">DSM 19625</strain>
    </source>
</reference>
<keyword evidence="4" id="KW-0472">Membrane</keyword>
<dbReference type="GO" id="GO:0009279">
    <property type="term" value="C:cell outer membrane"/>
    <property type="evidence" value="ECO:0007669"/>
    <property type="project" value="UniProtKB-SubCell"/>
</dbReference>
<dbReference type="PROSITE" id="PS51257">
    <property type="entry name" value="PROKAR_LIPOPROTEIN"/>
    <property type="match status" value="1"/>
</dbReference>
<dbReference type="InterPro" id="IPR012944">
    <property type="entry name" value="SusD_RagB_dom"/>
</dbReference>
<comment type="subcellular location">
    <subcellularLocation>
        <location evidence="1">Cell outer membrane</location>
    </subcellularLocation>
</comment>
<evidence type="ECO:0000259" key="6">
    <source>
        <dbReference type="Pfam" id="PF07980"/>
    </source>
</evidence>